<sequence length="33" mass="4003">MKKEIIVPNNVNKEGTEINFIKRNIEYYSKNKF</sequence>
<protein>
    <submittedName>
        <fullName evidence="1">Uncharacterized protein</fullName>
    </submittedName>
</protein>
<proteinExistence type="predicted"/>
<gene>
    <name evidence="1" type="ORF">SMSRO_SF013150</name>
</gene>
<comment type="caution">
    <text evidence="1">The sequence shown here is derived from an EMBL/GenBank/DDBJ whole genome shotgun (WGS) entry which is preliminary data.</text>
</comment>
<dbReference type="AlphaFoldDB" id="A0A2P6FDD9"/>
<organism evidence="1 2">
    <name type="scientific">Spiroplasma poulsonii</name>
    <dbReference type="NCBI Taxonomy" id="2138"/>
    <lineage>
        <taxon>Bacteria</taxon>
        <taxon>Bacillati</taxon>
        <taxon>Mycoplasmatota</taxon>
        <taxon>Mollicutes</taxon>
        <taxon>Entomoplasmatales</taxon>
        <taxon>Spiroplasmataceae</taxon>
        <taxon>Spiroplasma</taxon>
    </lineage>
</organism>
<name>A0A2P6FDD9_9MOLU</name>
<reference evidence="1 2" key="1">
    <citation type="journal article" date="2015" name="MBio">
        <title>Genome sequence of the Drosophila melanogaster male-killing Spiroplasma strain MSRO endosymbiont.</title>
        <authorList>
            <person name="Paredes J.C."/>
            <person name="Herren J.K."/>
            <person name="Schupfer F."/>
            <person name="Marin R."/>
            <person name="Claverol S."/>
            <person name="Kuo C.H."/>
            <person name="Lemaitre B."/>
            <person name="Beven L."/>
        </authorList>
    </citation>
    <scope>NUCLEOTIDE SEQUENCE [LARGE SCALE GENOMIC DNA]</scope>
    <source>
        <strain evidence="1 2">MSRO</strain>
    </source>
</reference>
<dbReference type="STRING" id="2138.SMSRO_v1c12400"/>
<accession>A0A2P6FDD9</accession>
<dbReference type="Proteomes" id="UP000031565">
    <property type="component" value="Unassembled WGS sequence"/>
</dbReference>
<evidence type="ECO:0000313" key="2">
    <source>
        <dbReference type="Proteomes" id="UP000031565"/>
    </source>
</evidence>
<dbReference type="EMBL" id="JTLV02000001">
    <property type="protein sequence ID" value="PQM31480.1"/>
    <property type="molecule type" value="Genomic_DNA"/>
</dbReference>
<evidence type="ECO:0000313" key="1">
    <source>
        <dbReference type="EMBL" id="PQM31480.1"/>
    </source>
</evidence>
<keyword evidence="2" id="KW-1185">Reference proteome</keyword>